<evidence type="ECO:0000313" key="14">
    <source>
        <dbReference type="EMBL" id="KAF0983232.1"/>
    </source>
</evidence>
<dbReference type="VEuPathDB" id="AmoebaDB:NfTy_011100"/>
<keyword evidence="15" id="KW-1185">Reference proteome</keyword>
<comment type="catalytic activity">
    <reaction evidence="8">
        <text>L-seryl-[protein] + ATP = O-phospho-L-seryl-[protein] + ADP + H(+)</text>
        <dbReference type="Rhea" id="RHEA:17989"/>
        <dbReference type="Rhea" id="RHEA-COMP:9863"/>
        <dbReference type="Rhea" id="RHEA-COMP:11604"/>
        <dbReference type="ChEBI" id="CHEBI:15378"/>
        <dbReference type="ChEBI" id="CHEBI:29999"/>
        <dbReference type="ChEBI" id="CHEBI:30616"/>
        <dbReference type="ChEBI" id="CHEBI:83421"/>
        <dbReference type="ChEBI" id="CHEBI:456216"/>
        <dbReference type="EC" id="2.7.12.1"/>
    </reaction>
</comment>
<feature type="domain" description="Protein kinase" evidence="13">
    <location>
        <begin position="508"/>
        <end position="805"/>
    </location>
</feature>
<dbReference type="InterPro" id="IPR042521">
    <property type="entry name" value="DYRK"/>
</dbReference>
<evidence type="ECO:0000256" key="11">
    <source>
        <dbReference type="PROSITE-ProRule" id="PRU10141"/>
    </source>
</evidence>
<dbReference type="FunFam" id="1.10.510.10:FF:000112">
    <property type="entry name" value="Putative dual specificity tyrosine-phosphorylation-regulated kinase 2"/>
    <property type="match status" value="1"/>
</dbReference>
<dbReference type="GO" id="GO:0005856">
    <property type="term" value="C:cytoskeleton"/>
    <property type="evidence" value="ECO:0007669"/>
    <property type="project" value="TreeGrafter"/>
</dbReference>
<dbReference type="Gene3D" id="3.30.10.30">
    <property type="entry name" value="DYRK"/>
    <property type="match status" value="1"/>
</dbReference>
<feature type="region of interest" description="Disordered" evidence="12">
    <location>
        <begin position="27"/>
        <end position="63"/>
    </location>
</feature>
<comment type="catalytic activity">
    <reaction evidence="9">
        <text>L-threonyl-[protein] + ATP = O-phospho-L-threonyl-[protein] + ADP + H(+)</text>
        <dbReference type="Rhea" id="RHEA:46608"/>
        <dbReference type="Rhea" id="RHEA-COMP:11060"/>
        <dbReference type="Rhea" id="RHEA-COMP:11605"/>
        <dbReference type="ChEBI" id="CHEBI:15378"/>
        <dbReference type="ChEBI" id="CHEBI:30013"/>
        <dbReference type="ChEBI" id="CHEBI:30616"/>
        <dbReference type="ChEBI" id="CHEBI:61977"/>
        <dbReference type="ChEBI" id="CHEBI:456216"/>
        <dbReference type="EC" id="2.7.12.1"/>
    </reaction>
</comment>
<feature type="compositionally biased region" description="Polar residues" evidence="12">
    <location>
        <begin position="124"/>
        <end position="135"/>
    </location>
</feature>
<evidence type="ECO:0000313" key="15">
    <source>
        <dbReference type="Proteomes" id="UP000444721"/>
    </source>
</evidence>
<evidence type="ECO:0000256" key="2">
    <source>
        <dbReference type="ARBA" id="ARBA00013203"/>
    </source>
</evidence>
<evidence type="ECO:0000256" key="6">
    <source>
        <dbReference type="ARBA" id="ARBA00022777"/>
    </source>
</evidence>
<gene>
    <name evidence="14" type="ORF">FDP41_010297</name>
</gene>
<feature type="region of interest" description="Disordered" evidence="12">
    <location>
        <begin position="182"/>
        <end position="291"/>
    </location>
</feature>
<dbReference type="GO" id="GO:0005737">
    <property type="term" value="C:cytoplasm"/>
    <property type="evidence" value="ECO:0007669"/>
    <property type="project" value="TreeGrafter"/>
</dbReference>
<dbReference type="OMA" id="AFRHEWI"/>
<dbReference type="VEuPathDB" id="AmoebaDB:NF0088530"/>
<feature type="compositionally biased region" description="Low complexity" evidence="12">
    <location>
        <begin position="413"/>
        <end position="423"/>
    </location>
</feature>
<comment type="catalytic activity">
    <reaction evidence="10">
        <text>L-tyrosyl-[protein] + ATP = O-phospho-L-tyrosyl-[protein] + ADP + H(+)</text>
        <dbReference type="Rhea" id="RHEA:10596"/>
        <dbReference type="Rhea" id="RHEA-COMP:10136"/>
        <dbReference type="Rhea" id="RHEA-COMP:20101"/>
        <dbReference type="ChEBI" id="CHEBI:15378"/>
        <dbReference type="ChEBI" id="CHEBI:30616"/>
        <dbReference type="ChEBI" id="CHEBI:46858"/>
        <dbReference type="ChEBI" id="CHEBI:61978"/>
        <dbReference type="ChEBI" id="CHEBI:456216"/>
        <dbReference type="EC" id="2.7.12.1"/>
    </reaction>
</comment>
<feature type="compositionally biased region" description="Low complexity" evidence="12">
    <location>
        <begin position="270"/>
        <end position="282"/>
    </location>
</feature>
<dbReference type="OrthoDB" id="9332038at2759"/>
<feature type="compositionally biased region" description="Polar residues" evidence="12">
    <location>
        <begin position="252"/>
        <end position="269"/>
    </location>
</feature>
<dbReference type="AlphaFoldDB" id="A0A6A5C8H3"/>
<dbReference type="SMART" id="SM00220">
    <property type="entry name" value="S_TKc"/>
    <property type="match status" value="1"/>
</dbReference>
<comment type="similarity">
    <text evidence="1">Belongs to the protein kinase superfamily. CMGC Ser/Thr protein kinase family. MNB/DYRK subfamily.</text>
</comment>
<feature type="compositionally biased region" description="Polar residues" evidence="12">
    <location>
        <begin position="182"/>
        <end position="201"/>
    </location>
</feature>
<evidence type="ECO:0000256" key="9">
    <source>
        <dbReference type="ARBA" id="ARBA00049308"/>
    </source>
</evidence>
<dbReference type="Pfam" id="PF00069">
    <property type="entry name" value="Pkinase"/>
    <property type="match status" value="1"/>
</dbReference>
<dbReference type="PROSITE" id="PS00107">
    <property type="entry name" value="PROTEIN_KINASE_ATP"/>
    <property type="match status" value="1"/>
</dbReference>
<reference evidence="14 15" key="1">
    <citation type="journal article" date="2019" name="Sci. Rep.">
        <title>Nanopore sequencing improves the draft genome of the human pathogenic amoeba Naegleria fowleri.</title>
        <authorList>
            <person name="Liechti N."/>
            <person name="Schurch N."/>
            <person name="Bruggmann R."/>
            <person name="Wittwer M."/>
        </authorList>
    </citation>
    <scope>NUCLEOTIDE SEQUENCE [LARGE SCALE GENOMIC DNA]</scope>
    <source>
        <strain evidence="14 15">ATCC 30894</strain>
    </source>
</reference>
<dbReference type="GO" id="GO:0004674">
    <property type="term" value="F:protein serine/threonine kinase activity"/>
    <property type="evidence" value="ECO:0007669"/>
    <property type="project" value="UniProtKB-KW"/>
</dbReference>
<name>A0A6A5C8H3_NAEFO</name>
<evidence type="ECO:0000256" key="12">
    <source>
        <dbReference type="SAM" id="MobiDB-lite"/>
    </source>
</evidence>
<dbReference type="EMBL" id="VFQX01000006">
    <property type="protein sequence ID" value="KAF0983232.1"/>
    <property type="molecule type" value="Genomic_DNA"/>
</dbReference>
<dbReference type="PROSITE" id="PS00108">
    <property type="entry name" value="PROTEIN_KINASE_ST"/>
    <property type="match status" value="1"/>
</dbReference>
<dbReference type="PANTHER" id="PTHR24058:SF22">
    <property type="entry name" value="DUAL SPECIFICITY TYROSINE-PHOSPHORYLATION-REGULATED KINASE 4"/>
    <property type="match status" value="1"/>
</dbReference>
<dbReference type="VEuPathDB" id="AmoebaDB:NF0088520"/>
<keyword evidence="4" id="KW-0808">Transferase</keyword>
<sequence>MSNIKDSGVMLVKNGIDKRGTYIMMPNPPSNSINSPVQQITSSSSSTLHSPPRKYKAHPSVPPLEIDQFNSTTSILNALISSEELNPFADPNAAIKKTSLNINLNGVPSSSSARVKPLAGPPSSRGTRNSLSNIANTARSNYKTTTASSTNNNANNNTAASSTLTTPRYQYYQVQPPQIGSMISTTSVSKNGSQTPRTTTNTSPHSKPKLKKTPSKSSTRSIIKKPSEPSVPTVTANIGMSFISPRPPLNSARKSAQQNVVTTATSTISQPPQLQPEEQQNPSVHLPSGGANARRYNFSQVQTIQSSNNTNPIPPTTIQQNNTVGSLKLNLNLQQQNKESTIEFEGFGSGVPESVKTARNVSSKPQATMPLSARASNYTVDTSSNFQQSSFAKLEEKQKTIYDLAGNSTSGQSSRASSSRSSRALPNTTVNLKFMDPITPAAALKSYGDYLTDFEQSEILDFHKIYCIGSTARKIKGTVNANEDMNYGYDDERGDYKLVLNDHIGYRYEVVGFLGKGSFGQVVKAHDVKENKFVALKVIRNRKRFHAQALVEVKILKHLKDNDKEGRHHCIEMLSYFTFRNHLCITFELLSINLYEFIKNNNFRGLSLGLIRKFALQILNSLQYLYEEKIIHCDLKPENILLMSPSKTDIKMIDFGSSCFENERIYTYIQSRFYRSPEIILGISYGRAIDMWSFGCILAELYTGYPLFPGRNELEQLCYIMEVMGMPSKKLIQLSTRRKKFFDSNNQPRLVVNKKTGKKRIPGSVTLQQALDCPDKKFVSFLEGCLRWDPAERFTPDEAFRHEWILESLAPMRPQYSLESKQEDRNENDYYILDNKHHVLPVSILEM</sequence>
<evidence type="ECO:0000256" key="5">
    <source>
        <dbReference type="ARBA" id="ARBA00022741"/>
    </source>
</evidence>
<dbReference type="InterPro" id="IPR011009">
    <property type="entry name" value="Kinase-like_dom_sf"/>
</dbReference>
<dbReference type="InterPro" id="IPR050494">
    <property type="entry name" value="Ser_Thr_dual-spec_kinase"/>
</dbReference>
<dbReference type="Gene3D" id="3.30.200.20">
    <property type="entry name" value="Phosphorylase Kinase, domain 1"/>
    <property type="match status" value="1"/>
</dbReference>
<evidence type="ECO:0000256" key="10">
    <source>
        <dbReference type="ARBA" id="ARBA00051680"/>
    </source>
</evidence>
<feature type="compositionally biased region" description="Low complexity" evidence="12">
    <location>
        <begin position="30"/>
        <end position="47"/>
    </location>
</feature>
<dbReference type="Proteomes" id="UP000444721">
    <property type="component" value="Unassembled WGS sequence"/>
</dbReference>
<dbReference type="GO" id="GO:0004712">
    <property type="term" value="F:protein serine/threonine/tyrosine kinase activity"/>
    <property type="evidence" value="ECO:0007669"/>
    <property type="project" value="UniProtKB-EC"/>
</dbReference>
<feature type="region of interest" description="Disordered" evidence="12">
    <location>
        <begin position="404"/>
        <end position="423"/>
    </location>
</feature>
<feature type="region of interest" description="Disordered" evidence="12">
    <location>
        <begin position="106"/>
        <end position="135"/>
    </location>
</feature>
<evidence type="ECO:0000256" key="1">
    <source>
        <dbReference type="ARBA" id="ARBA00008867"/>
    </source>
</evidence>
<dbReference type="Gene3D" id="1.10.510.10">
    <property type="entry name" value="Transferase(Phosphotransferase) domain 1"/>
    <property type="match status" value="1"/>
</dbReference>
<dbReference type="InterPro" id="IPR017441">
    <property type="entry name" value="Protein_kinase_ATP_BS"/>
</dbReference>
<dbReference type="PROSITE" id="PS50011">
    <property type="entry name" value="PROTEIN_KINASE_DOM"/>
    <property type="match status" value="1"/>
</dbReference>
<keyword evidence="7 11" id="KW-0067">ATP-binding</keyword>
<dbReference type="SUPFAM" id="SSF56112">
    <property type="entry name" value="Protein kinase-like (PK-like)"/>
    <property type="match status" value="1"/>
</dbReference>
<evidence type="ECO:0000259" key="13">
    <source>
        <dbReference type="PROSITE" id="PS50011"/>
    </source>
</evidence>
<evidence type="ECO:0000256" key="8">
    <source>
        <dbReference type="ARBA" id="ARBA00049003"/>
    </source>
</evidence>
<dbReference type="PANTHER" id="PTHR24058">
    <property type="entry name" value="DUAL SPECIFICITY PROTEIN KINASE"/>
    <property type="match status" value="1"/>
</dbReference>
<dbReference type="EC" id="2.7.12.1" evidence="2"/>
<evidence type="ECO:0000256" key="4">
    <source>
        <dbReference type="ARBA" id="ARBA00022679"/>
    </source>
</evidence>
<dbReference type="GeneID" id="68117512"/>
<dbReference type="GO" id="GO:0005524">
    <property type="term" value="F:ATP binding"/>
    <property type="evidence" value="ECO:0007669"/>
    <property type="project" value="UniProtKB-UniRule"/>
</dbReference>
<dbReference type="RefSeq" id="XP_044567945.1">
    <property type="nucleotide sequence ID" value="XM_044700579.1"/>
</dbReference>
<comment type="caution">
    <text evidence="14">The sequence shown here is derived from an EMBL/GenBank/DDBJ whole genome shotgun (WGS) entry which is preliminary data.</text>
</comment>
<proteinExistence type="inferred from homology"/>
<dbReference type="InterPro" id="IPR008271">
    <property type="entry name" value="Ser/Thr_kinase_AS"/>
</dbReference>
<dbReference type="CDD" id="cd14210">
    <property type="entry name" value="PKc_DYRK"/>
    <property type="match status" value="1"/>
</dbReference>
<keyword evidence="3" id="KW-0723">Serine/threonine-protein kinase</keyword>
<dbReference type="InterPro" id="IPR000719">
    <property type="entry name" value="Prot_kinase_dom"/>
</dbReference>
<evidence type="ECO:0000256" key="7">
    <source>
        <dbReference type="ARBA" id="ARBA00022840"/>
    </source>
</evidence>
<organism evidence="14 15">
    <name type="scientific">Naegleria fowleri</name>
    <name type="common">Brain eating amoeba</name>
    <dbReference type="NCBI Taxonomy" id="5763"/>
    <lineage>
        <taxon>Eukaryota</taxon>
        <taxon>Discoba</taxon>
        <taxon>Heterolobosea</taxon>
        <taxon>Tetramitia</taxon>
        <taxon>Eutetramitia</taxon>
        <taxon>Vahlkampfiidae</taxon>
        <taxon>Naegleria</taxon>
    </lineage>
</organism>
<evidence type="ECO:0000256" key="3">
    <source>
        <dbReference type="ARBA" id="ARBA00022527"/>
    </source>
</evidence>
<dbReference type="VEuPathDB" id="AmoebaDB:FDP41_010297"/>
<keyword evidence="6" id="KW-0418">Kinase</keyword>
<feature type="binding site" evidence="11">
    <location>
        <position position="537"/>
    </location>
    <ligand>
        <name>ATP</name>
        <dbReference type="ChEBI" id="CHEBI:30616"/>
    </ligand>
</feature>
<protein>
    <recommendedName>
        <fullName evidence="2">dual-specificity kinase</fullName>
        <ecNumber evidence="2">2.7.12.1</ecNumber>
    </recommendedName>
</protein>
<keyword evidence="5 11" id="KW-0547">Nucleotide-binding</keyword>
<accession>A0A6A5C8H3</accession>